<dbReference type="GO" id="GO:0009166">
    <property type="term" value="P:nucleotide catabolic process"/>
    <property type="evidence" value="ECO:0007669"/>
    <property type="project" value="TreeGrafter"/>
</dbReference>
<dbReference type="SFLD" id="SFLDS00003">
    <property type="entry name" value="Haloacid_Dehalogenase"/>
    <property type="match status" value="1"/>
</dbReference>
<dbReference type="SFLD" id="SFLDG01132">
    <property type="entry name" value="C1.5.3:_5'-Nucleotidase_Like"/>
    <property type="match status" value="1"/>
</dbReference>
<dbReference type="PANTHER" id="PTHR47438:SF1">
    <property type="entry name" value="PHOSPHATE METABOLISM PROTEIN 8-RELATED"/>
    <property type="match status" value="1"/>
</dbReference>
<dbReference type="InterPro" id="IPR006439">
    <property type="entry name" value="HAD-SF_hydro_IA"/>
</dbReference>
<dbReference type="NCBIfam" id="TIGR01509">
    <property type="entry name" value="HAD-SF-IA-v3"/>
    <property type="match status" value="1"/>
</dbReference>
<dbReference type="InterPro" id="IPR010237">
    <property type="entry name" value="Pyr-5-nucltdase"/>
</dbReference>
<dbReference type="Proteomes" id="UP001301958">
    <property type="component" value="Unassembled WGS sequence"/>
</dbReference>
<dbReference type="InterPro" id="IPR036412">
    <property type="entry name" value="HAD-like_sf"/>
</dbReference>
<dbReference type="Gene3D" id="3.40.50.1000">
    <property type="entry name" value="HAD superfamily/HAD-like"/>
    <property type="match status" value="1"/>
</dbReference>
<dbReference type="Pfam" id="PF00702">
    <property type="entry name" value="Hydrolase"/>
    <property type="match status" value="1"/>
</dbReference>
<dbReference type="GO" id="GO:0008252">
    <property type="term" value="F:nucleotidase activity"/>
    <property type="evidence" value="ECO:0007669"/>
    <property type="project" value="TreeGrafter"/>
</dbReference>
<evidence type="ECO:0000313" key="2">
    <source>
        <dbReference type="Proteomes" id="UP001301958"/>
    </source>
</evidence>
<proteinExistence type="predicted"/>
<dbReference type="FunFam" id="1.10.150.450:FF:000001">
    <property type="entry name" value="SDT1p Pyrimidine nucleotidase"/>
    <property type="match status" value="1"/>
</dbReference>
<dbReference type="SUPFAM" id="SSF56784">
    <property type="entry name" value="HAD-like"/>
    <property type="match status" value="1"/>
</dbReference>
<dbReference type="InterPro" id="IPR023214">
    <property type="entry name" value="HAD_sf"/>
</dbReference>
<dbReference type="InterPro" id="IPR052791">
    <property type="entry name" value="SSM1_domain"/>
</dbReference>
<name>A0AAN7BX75_9PEZI</name>
<sequence length="241" mass="27893">MPEQSTAANGGTATSKKVFFFDIDNCLYSKSARVHDLMAELIDKYFAEHLSLPFEDAVRLHRDYYQNYGLAIEGLVRHHQIDPLEYNAKVDDALPLDDIIKPRPELKKLLDDIDKSKVKLWLFTNAYINHGRRVVRLLEVEEFFDGITYCDYSSAPLVCKPQPGMYQKAMREAGVERHEDCFFVDDSYQNCKKAKEIGWNVAHFIEDGVKPPRTPACDHQIRDLEELRITFPELFKSTQSK</sequence>
<keyword evidence="2" id="KW-1185">Reference proteome</keyword>
<dbReference type="SFLD" id="SFLDG01129">
    <property type="entry name" value="C1.5:_HAD__Beta-PGM__Phosphata"/>
    <property type="match status" value="1"/>
</dbReference>
<evidence type="ECO:0000313" key="1">
    <source>
        <dbReference type="EMBL" id="KAK4231314.1"/>
    </source>
</evidence>
<organism evidence="1 2">
    <name type="scientific">Podospora fimiseda</name>
    <dbReference type="NCBI Taxonomy" id="252190"/>
    <lineage>
        <taxon>Eukaryota</taxon>
        <taxon>Fungi</taxon>
        <taxon>Dikarya</taxon>
        <taxon>Ascomycota</taxon>
        <taxon>Pezizomycotina</taxon>
        <taxon>Sordariomycetes</taxon>
        <taxon>Sordariomycetidae</taxon>
        <taxon>Sordariales</taxon>
        <taxon>Podosporaceae</taxon>
        <taxon>Podospora</taxon>
    </lineage>
</organism>
<reference evidence="1" key="2">
    <citation type="submission" date="2023-05" db="EMBL/GenBank/DDBJ databases">
        <authorList>
            <consortium name="Lawrence Berkeley National Laboratory"/>
            <person name="Steindorff A."/>
            <person name="Hensen N."/>
            <person name="Bonometti L."/>
            <person name="Westerberg I."/>
            <person name="Brannstrom I.O."/>
            <person name="Guillou S."/>
            <person name="Cros-Aarteil S."/>
            <person name="Calhoun S."/>
            <person name="Haridas S."/>
            <person name="Kuo A."/>
            <person name="Mondo S."/>
            <person name="Pangilinan J."/>
            <person name="Riley R."/>
            <person name="Labutti K."/>
            <person name="Andreopoulos B."/>
            <person name="Lipzen A."/>
            <person name="Chen C."/>
            <person name="Yanf M."/>
            <person name="Daum C."/>
            <person name="Ng V."/>
            <person name="Clum A."/>
            <person name="Ohm R."/>
            <person name="Martin F."/>
            <person name="Silar P."/>
            <person name="Natvig D."/>
            <person name="Lalanne C."/>
            <person name="Gautier V."/>
            <person name="Ament-Velasquez S.L."/>
            <person name="Kruys A."/>
            <person name="Hutchinson M.I."/>
            <person name="Powell A.J."/>
            <person name="Barry K."/>
            <person name="Miller A.N."/>
            <person name="Grigoriev I.V."/>
            <person name="Debuchy R."/>
            <person name="Gladieux P."/>
            <person name="Thoren M.H."/>
            <person name="Johannesson H."/>
        </authorList>
    </citation>
    <scope>NUCLEOTIDE SEQUENCE</scope>
    <source>
        <strain evidence="1">CBS 990.96</strain>
    </source>
</reference>
<dbReference type="AlphaFoldDB" id="A0AAN7BX75"/>
<reference evidence="1" key="1">
    <citation type="journal article" date="2023" name="Mol. Phylogenet. Evol.">
        <title>Genome-scale phylogeny and comparative genomics of the fungal order Sordariales.</title>
        <authorList>
            <person name="Hensen N."/>
            <person name="Bonometti L."/>
            <person name="Westerberg I."/>
            <person name="Brannstrom I.O."/>
            <person name="Guillou S."/>
            <person name="Cros-Aarteil S."/>
            <person name="Calhoun S."/>
            <person name="Haridas S."/>
            <person name="Kuo A."/>
            <person name="Mondo S."/>
            <person name="Pangilinan J."/>
            <person name="Riley R."/>
            <person name="LaButti K."/>
            <person name="Andreopoulos B."/>
            <person name="Lipzen A."/>
            <person name="Chen C."/>
            <person name="Yan M."/>
            <person name="Daum C."/>
            <person name="Ng V."/>
            <person name="Clum A."/>
            <person name="Steindorff A."/>
            <person name="Ohm R.A."/>
            <person name="Martin F."/>
            <person name="Silar P."/>
            <person name="Natvig D.O."/>
            <person name="Lalanne C."/>
            <person name="Gautier V."/>
            <person name="Ament-Velasquez S.L."/>
            <person name="Kruys A."/>
            <person name="Hutchinson M.I."/>
            <person name="Powell A.J."/>
            <person name="Barry K."/>
            <person name="Miller A.N."/>
            <person name="Grigoriev I.V."/>
            <person name="Debuchy R."/>
            <person name="Gladieux P."/>
            <person name="Hiltunen Thoren M."/>
            <person name="Johannesson H."/>
        </authorList>
    </citation>
    <scope>NUCLEOTIDE SEQUENCE</scope>
    <source>
        <strain evidence="1">CBS 990.96</strain>
    </source>
</reference>
<accession>A0AAN7BX75</accession>
<dbReference type="Gene3D" id="1.10.150.450">
    <property type="match status" value="1"/>
</dbReference>
<gene>
    <name evidence="1" type="ORF">QBC38DRAFT_466457</name>
</gene>
<comment type="caution">
    <text evidence="1">The sequence shown here is derived from an EMBL/GenBank/DDBJ whole genome shotgun (WGS) entry which is preliminary data.</text>
</comment>
<keyword evidence="1" id="KW-0378">Hydrolase</keyword>
<dbReference type="NCBIfam" id="TIGR01993">
    <property type="entry name" value="Pyr-5-nucltdase"/>
    <property type="match status" value="1"/>
</dbReference>
<protein>
    <submittedName>
        <fullName evidence="1">Haloacid dehalogenase-like hydrolase-domain-containing protein</fullName>
    </submittedName>
</protein>
<dbReference type="PANTHER" id="PTHR47438">
    <property type="entry name" value="PHOSPHATE METABOLISM PROTEIN 8-RELATED"/>
    <property type="match status" value="1"/>
</dbReference>
<dbReference type="EMBL" id="MU865293">
    <property type="protein sequence ID" value="KAK4231314.1"/>
    <property type="molecule type" value="Genomic_DNA"/>
</dbReference>
<dbReference type="GO" id="GO:0006206">
    <property type="term" value="P:pyrimidine nucleobase metabolic process"/>
    <property type="evidence" value="ECO:0007669"/>
    <property type="project" value="TreeGrafter"/>
</dbReference>